<organism evidence="1 2">
    <name type="scientific">Suillus placidus</name>
    <dbReference type="NCBI Taxonomy" id="48579"/>
    <lineage>
        <taxon>Eukaryota</taxon>
        <taxon>Fungi</taxon>
        <taxon>Dikarya</taxon>
        <taxon>Basidiomycota</taxon>
        <taxon>Agaricomycotina</taxon>
        <taxon>Agaricomycetes</taxon>
        <taxon>Agaricomycetidae</taxon>
        <taxon>Boletales</taxon>
        <taxon>Suillineae</taxon>
        <taxon>Suillaceae</taxon>
        <taxon>Suillus</taxon>
    </lineage>
</organism>
<reference evidence="1" key="1">
    <citation type="journal article" date="2020" name="New Phytol.">
        <title>Comparative genomics reveals dynamic genome evolution in host specialist ectomycorrhizal fungi.</title>
        <authorList>
            <person name="Lofgren L.A."/>
            <person name="Nguyen N.H."/>
            <person name="Vilgalys R."/>
            <person name="Ruytinx J."/>
            <person name="Liao H.L."/>
            <person name="Branco S."/>
            <person name="Kuo A."/>
            <person name="LaButti K."/>
            <person name="Lipzen A."/>
            <person name="Andreopoulos W."/>
            <person name="Pangilinan J."/>
            <person name="Riley R."/>
            <person name="Hundley H."/>
            <person name="Na H."/>
            <person name="Barry K."/>
            <person name="Grigoriev I.V."/>
            <person name="Stajich J.E."/>
            <person name="Kennedy P.G."/>
        </authorList>
    </citation>
    <scope>NUCLEOTIDE SEQUENCE</scope>
    <source>
        <strain evidence="1">DOB743</strain>
    </source>
</reference>
<evidence type="ECO:0000313" key="2">
    <source>
        <dbReference type="Proteomes" id="UP000714275"/>
    </source>
</evidence>
<evidence type="ECO:0000313" key="1">
    <source>
        <dbReference type="EMBL" id="KAG1779640.1"/>
    </source>
</evidence>
<keyword evidence="2" id="KW-1185">Reference proteome</keyword>
<protein>
    <submittedName>
        <fullName evidence="1">Uncharacterized protein</fullName>
    </submittedName>
</protein>
<dbReference type="EMBL" id="JABBWD010000011">
    <property type="protein sequence ID" value="KAG1779640.1"/>
    <property type="molecule type" value="Genomic_DNA"/>
</dbReference>
<accession>A0A9P7D474</accession>
<gene>
    <name evidence="1" type="ORF">EV702DRAFT_79966</name>
</gene>
<sequence length="199" mass="22047">MSCRNMKLFAQPTLVCCSLLDDFEIITSSCSRATDRSIVGLTTCTVIRRHQCMPPSYHTNWGEFTTGSIGNWQDLASHLLEITLPSSLPGGVIAYLKAEPRPLYLPGSTVADSDSSINPMVACFSWEGARAQISIQSHCVRANSCRGQHTGTMSKLLRVSLLTPCKSNEHFQLSRLPVLKPMPSKNDHEQTIARMMQYD</sequence>
<dbReference type="Proteomes" id="UP000714275">
    <property type="component" value="Unassembled WGS sequence"/>
</dbReference>
<dbReference type="AlphaFoldDB" id="A0A9P7D474"/>
<name>A0A9P7D474_9AGAM</name>
<proteinExistence type="predicted"/>
<comment type="caution">
    <text evidence="1">The sequence shown here is derived from an EMBL/GenBank/DDBJ whole genome shotgun (WGS) entry which is preliminary data.</text>
</comment>